<proteinExistence type="inferred from homology"/>
<keyword evidence="4" id="KW-0560">Oxidoreductase</keyword>
<dbReference type="GO" id="GO:0004497">
    <property type="term" value="F:monooxygenase activity"/>
    <property type="evidence" value="ECO:0007669"/>
    <property type="project" value="UniProtKB-KW"/>
</dbReference>
<dbReference type="InterPro" id="IPR001128">
    <property type="entry name" value="Cyt_P450"/>
</dbReference>
<keyword evidence="8" id="KW-1185">Reference proteome</keyword>
<dbReference type="GO" id="GO:0005506">
    <property type="term" value="F:iron ion binding"/>
    <property type="evidence" value="ECO:0007669"/>
    <property type="project" value="InterPro"/>
</dbReference>
<dbReference type="InterPro" id="IPR036396">
    <property type="entry name" value="Cyt_P450_sf"/>
</dbReference>
<comment type="caution">
    <text evidence="7">The sequence shown here is derived from an EMBL/GenBank/DDBJ whole genome shotgun (WGS) entry which is preliminary data.</text>
</comment>
<evidence type="ECO:0000256" key="5">
    <source>
        <dbReference type="ARBA" id="ARBA00023004"/>
    </source>
</evidence>
<comment type="similarity">
    <text evidence="2">Belongs to the cytochrome P450 family.</text>
</comment>
<reference evidence="7 8" key="1">
    <citation type="journal article" date="2016" name="Sci. Rep.">
        <title>Draft genome sequencing and secretome analysis of fungal phytopathogen Ascochyta rabiei provides insight into the necrotrophic effector repertoire.</title>
        <authorList>
            <person name="Verma S."/>
            <person name="Gazara R.K."/>
            <person name="Nizam S."/>
            <person name="Parween S."/>
            <person name="Chattopadhyay D."/>
            <person name="Verma P.K."/>
        </authorList>
    </citation>
    <scope>NUCLEOTIDE SEQUENCE [LARGE SCALE GENOMIC DNA]</scope>
    <source>
        <strain evidence="7 8">ArDII</strain>
    </source>
</reference>
<sequence length="172" mass="18985">MPKRIRQTFSDHKAGFIRKRPTVCTDILASSLLEHENSVDRLAGEASSIIGAGTETTAWTLSIITFYLLSQPKTQTGLAEELKAVDLENVSWVELEKLPYLSAVIAEEGTAIGMPSAITHHDEDVCPNSATQDHDFDRRDTEQKAVVFQGFRARKISTARSGIRVDSAHEDC</sequence>
<evidence type="ECO:0000313" key="8">
    <source>
        <dbReference type="Proteomes" id="UP000076837"/>
    </source>
</evidence>
<keyword evidence="6" id="KW-0503">Monooxygenase</keyword>
<evidence type="ECO:0000256" key="3">
    <source>
        <dbReference type="ARBA" id="ARBA00022723"/>
    </source>
</evidence>
<protein>
    <submittedName>
        <fullName evidence="7">Heme binding</fullName>
    </submittedName>
</protein>
<dbReference type="Proteomes" id="UP000076837">
    <property type="component" value="Unassembled WGS sequence"/>
</dbReference>
<dbReference type="GO" id="GO:0016705">
    <property type="term" value="F:oxidoreductase activity, acting on paired donors, with incorporation or reduction of molecular oxygen"/>
    <property type="evidence" value="ECO:0007669"/>
    <property type="project" value="InterPro"/>
</dbReference>
<dbReference type="SUPFAM" id="SSF48264">
    <property type="entry name" value="Cytochrome P450"/>
    <property type="match status" value="1"/>
</dbReference>
<name>A0A163KVL5_DIDRA</name>
<gene>
    <name evidence="7" type="ORF">ST47_g1569</name>
</gene>
<dbReference type="Gene3D" id="1.10.630.10">
    <property type="entry name" value="Cytochrome P450"/>
    <property type="match status" value="1"/>
</dbReference>
<evidence type="ECO:0000256" key="2">
    <source>
        <dbReference type="ARBA" id="ARBA00010617"/>
    </source>
</evidence>
<evidence type="ECO:0000256" key="6">
    <source>
        <dbReference type="ARBA" id="ARBA00023033"/>
    </source>
</evidence>
<dbReference type="PANTHER" id="PTHR24305:SF157">
    <property type="entry name" value="N-ACETYLTRYPTOPHAN 6-HYDROXYLASE IVOC-RELATED"/>
    <property type="match status" value="1"/>
</dbReference>
<dbReference type="Pfam" id="PF00067">
    <property type="entry name" value="p450"/>
    <property type="match status" value="1"/>
</dbReference>
<dbReference type="AlphaFoldDB" id="A0A163KVL5"/>
<evidence type="ECO:0000256" key="1">
    <source>
        <dbReference type="ARBA" id="ARBA00001971"/>
    </source>
</evidence>
<dbReference type="PANTHER" id="PTHR24305">
    <property type="entry name" value="CYTOCHROME P450"/>
    <property type="match status" value="1"/>
</dbReference>
<dbReference type="InterPro" id="IPR050121">
    <property type="entry name" value="Cytochrome_P450_monoxygenase"/>
</dbReference>
<dbReference type="STRING" id="5454.A0A163KVL5"/>
<dbReference type="EMBL" id="JYNV01000073">
    <property type="protein sequence ID" value="KZM27281.1"/>
    <property type="molecule type" value="Genomic_DNA"/>
</dbReference>
<dbReference type="GO" id="GO:0020037">
    <property type="term" value="F:heme binding"/>
    <property type="evidence" value="ECO:0007669"/>
    <property type="project" value="InterPro"/>
</dbReference>
<accession>A0A163KVL5</accession>
<evidence type="ECO:0000313" key="7">
    <source>
        <dbReference type="EMBL" id="KZM27281.1"/>
    </source>
</evidence>
<evidence type="ECO:0000256" key="4">
    <source>
        <dbReference type="ARBA" id="ARBA00023002"/>
    </source>
</evidence>
<comment type="cofactor">
    <cofactor evidence="1">
        <name>heme</name>
        <dbReference type="ChEBI" id="CHEBI:30413"/>
    </cofactor>
</comment>
<keyword evidence="3" id="KW-0479">Metal-binding</keyword>
<organism evidence="7 8">
    <name type="scientific">Didymella rabiei</name>
    <name type="common">Chickpea ascochyta blight fungus</name>
    <name type="synonym">Mycosphaerella rabiei</name>
    <dbReference type="NCBI Taxonomy" id="5454"/>
    <lineage>
        <taxon>Eukaryota</taxon>
        <taxon>Fungi</taxon>
        <taxon>Dikarya</taxon>
        <taxon>Ascomycota</taxon>
        <taxon>Pezizomycotina</taxon>
        <taxon>Dothideomycetes</taxon>
        <taxon>Pleosporomycetidae</taxon>
        <taxon>Pleosporales</taxon>
        <taxon>Pleosporineae</taxon>
        <taxon>Didymellaceae</taxon>
        <taxon>Ascochyta</taxon>
    </lineage>
</organism>
<keyword evidence="5" id="KW-0408">Iron</keyword>